<organism evidence="3 4">
    <name type="scientific">Candidatus Protochlamydia naegleriophila</name>
    <dbReference type="NCBI Taxonomy" id="389348"/>
    <lineage>
        <taxon>Bacteria</taxon>
        <taxon>Pseudomonadati</taxon>
        <taxon>Chlamydiota</taxon>
        <taxon>Chlamydiia</taxon>
        <taxon>Parachlamydiales</taxon>
        <taxon>Parachlamydiaceae</taxon>
        <taxon>Candidatus Protochlamydia</taxon>
    </lineage>
</organism>
<feature type="transmembrane region" description="Helical" evidence="2">
    <location>
        <begin position="44"/>
        <end position="65"/>
    </location>
</feature>
<keyword evidence="2" id="KW-1133">Transmembrane helix</keyword>
<dbReference type="Proteomes" id="UP000069902">
    <property type="component" value="Chromosome cPNK"/>
</dbReference>
<protein>
    <submittedName>
        <fullName evidence="3">Conserved putative membrane protein</fullName>
    </submittedName>
</protein>
<keyword evidence="2" id="KW-0812">Transmembrane</keyword>
<feature type="region of interest" description="Disordered" evidence="1">
    <location>
        <begin position="299"/>
        <end position="323"/>
    </location>
</feature>
<reference evidence="4" key="1">
    <citation type="submission" date="2015-09" db="EMBL/GenBank/DDBJ databases">
        <authorList>
            <person name="Bertelli C."/>
        </authorList>
    </citation>
    <scope>NUCLEOTIDE SEQUENCE [LARGE SCALE GENOMIC DNA]</scope>
    <source>
        <strain evidence="4">KNic</strain>
    </source>
</reference>
<evidence type="ECO:0000256" key="1">
    <source>
        <dbReference type="SAM" id="MobiDB-lite"/>
    </source>
</evidence>
<name>A0A0U5ESW7_9BACT</name>
<feature type="region of interest" description="Disordered" evidence="1">
    <location>
        <begin position="1"/>
        <end position="25"/>
    </location>
</feature>
<proteinExistence type="predicted"/>
<dbReference type="EMBL" id="LN879502">
    <property type="protein sequence ID" value="CUI17344.1"/>
    <property type="molecule type" value="Genomic_DNA"/>
</dbReference>
<dbReference type="PATRIC" id="fig|389348.3.peg.1953"/>
<dbReference type="KEGG" id="pnl:PNK_1737"/>
<dbReference type="RefSeq" id="WP_051981683.1">
    <property type="nucleotide sequence ID" value="NZ_LN879502.1"/>
</dbReference>
<feature type="compositionally biased region" description="Polar residues" evidence="1">
    <location>
        <begin position="309"/>
        <end position="323"/>
    </location>
</feature>
<keyword evidence="2" id="KW-0472">Membrane</keyword>
<gene>
    <name evidence="3" type="ORF">PNK_1737</name>
</gene>
<dbReference type="InParanoid" id="A0A0U5ESW7"/>
<evidence type="ECO:0000256" key="2">
    <source>
        <dbReference type="SAM" id="Phobius"/>
    </source>
</evidence>
<sequence>MNPESSGPFDKDTIESKAPAADQPLSEKDFIQESPSLGSRAFPLWLWIFLATALVAMVWGSMGWYQGVVQHEKKAEPFLDVTNRQFSVFLWQFPSFLRSNVSKKAGYLPGFQTAKETLELGEADAIVTAPPDLLFLYHTWHRLLVPEQVVRSIKPIEFIEFLNQVEEWQPKNWPTAPQDYVKLMESKQFEQMNDLQSLPESSLPVLVRQAFLGWKNYYREGAEINALNPSIAQVQAFLEAHPHYKRNYWRNIQEIAGQQILNDDYLYLLTQRAFNPEESFPANQLAPFLKVALFNAEQAEKETREPARGSQQEPLQDDGLNNR</sequence>
<evidence type="ECO:0000313" key="3">
    <source>
        <dbReference type="EMBL" id="CUI17344.1"/>
    </source>
</evidence>
<accession>A0A0U5ESW7</accession>
<evidence type="ECO:0000313" key="4">
    <source>
        <dbReference type="Proteomes" id="UP000069902"/>
    </source>
</evidence>
<dbReference type="AlphaFoldDB" id="A0A0U5ESW7"/>
<keyword evidence="4" id="KW-1185">Reference proteome</keyword>